<name>A0A914NIQ5_MELIC</name>
<dbReference type="WBParaSite" id="Minc3s05365g38108">
    <property type="protein sequence ID" value="Minc3s05365g38108"/>
    <property type="gene ID" value="Minc3s05365g38108"/>
</dbReference>
<sequence length="169" mass="19493">MIRRPEYSFDIENSSREILHKGQQQQQQQQRLSQCNDWEFECKDGNCIARYDQCDGIIQCPDGSDEDNCRNRYEQHPRKDAASIHSSTKSSIAKSSTSKPKTKFQEKPSPKYLLFGAIILLILIIIGNVFSKLKNKYKQRRNAGFHGFRKGESLIEEEDDLLIAQAYSS</sequence>
<dbReference type="AlphaFoldDB" id="A0A914NIQ5"/>
<dbReference type="SUPFAM" id="SSF57424">
    <property type="entry name" value="LDL receptor-like module"/>
    <property type="match status" value="1"/>
</dbReference>
<keyword evidence="4" id="KW-1133">Transmembrane helix</keyword>
<proteinExistence type="predicted"/>
<feature type="region of interest" description="Disordered" evidence="3">
    <location>
        <begin position="63"/>
        <end position="106"/>
    </location>
</feature>
<evidence type="ECO:0000256" key="1">
    <source>
        <dbReference type="ARBA" id="ARBA00023157"/>
    </source>
</evidence>
<dbReference type="Gene3D" id="4.10.400.10">
    <property type="entry name" value="Low-density Lipoprotein Receptor"/>
    <property type="match status" value="1"/>
</dbReference>
<dbReference type="CDD" id="cd00112">
    <property type="entry name" value="LDLa"/>
    <property type="match status" value="1"/>
</dbReference>
<feature type="compositionally biased region" description="Basic and acidic residues" evidence="3">
    <location>
        <begin position="67"/>
        <end position="82"/>
    </location>
</feature>
<evidence type="ECO:0000256" key="2">
    <source>
        <dbReference type="PROSITE-ProRule" id="PRU00124"/>
    </source>
</evidence>
<feature type="disulfide bond" evidence="2">
    <location>
        <begin position="42"/>
        <end position="60"/>
    </location>
</feature>
<dbReference type="PROSITE" id="PS50068">
    <property type="entry name" value="LDLRA_2"/>
    <property type="match status" value="1"/>
</dbReference>
<dbReference type="InterPro" id="IPR002172">
    <property type="entry name" value="LDrepeatLR_classA_rpt"/>
</dbReference>
<feature type="compositionally biased region" description="Low complexity" evidence="3">
    <location>
        <begin position="83"/>
        <end position="99"/>
    </location>
</feature>
<organism evidence="5 6">
    <name type="scientific">Meloidogyne incognita</name>
    <name type="common">Southern root-knot nematode worm</name>
    <name type="synonym">Oxyuris incognita</name>
    <dbReference type="NCBI Taxonomy" id="6306"/>
    <lineage>
        <taxon>Eukaryota</taxon>
        <taxon>Metazoa</taxon>
        <taxon>Ecdysozoa</taxon>
        <taxon>Nematoda</taxon>
        <taxon>Chromadorea</taxon>
        <taxon>Rhabditida</taxon>
        <taxon>Tylenchina</taxon>
        <taxon>Tylenchomorpha</taxon>
        <taxon>Tylenchoidea</taxon>
        <taxon>Meloidogynidae</taxon>
        <taxon>Meloidogyninae</taxon>
        <taxon>Meloidogyne</taxon>
        <taxon>Meloidogyne incognita group</taxon>
    </lineage>
</organism>
<feature type="disulfide bond" evidence="2">
    <location>
        <begin position="54"/>
        <end position="69"/>
    </location>
</feature>
<feature type="transmembrane region" description="Helical" evidence="4">
    <location>
        <begin position="112"/>
        <end position="131"/>
    </location>
</feature>
<dbReference type="InterPro" id="IPR023415">
    <property type="entry name" value="LDLR_class-A_CS"/>
</dbReference>
<dbReference type="PROSITE" id="PS01209">
    <property type="entry name" value="LDLRA_1"/>
    <property type="match status" value="1"/>
</dbReference>
<dbReference type="Pfam" id="PF00057">
    <property type="entry name" value="Ldl_recept_a"/>
    <property type="match status" value="1"/>
</dbReference>
<dbReference type="InterPro" id="IPR036055">
    <property type="entry name" value="LDL_receptor-like_sf"/>
</dbReference>
<evidence type="ECO:0000313" key="5">
    <source>
        <dbReference type="Proteomes" id="UP000887563"/>
    </source>
</evidence>
<reference evidence="6" key="1">
    <citation type="submission" date="2022-11" db="UniProtKB">
        <authorList>
            <consortium name="WormBaseParasite"/>
        </authorList>
    </citation>
    <scope>IDENTIFICATION</scope>
</reference>
<accession>A0A914NIQ5</accession>
<dbReference type="PANTHER" id="PTHR46876">
    <property type="entry name" value="LOW-DENSITY LIPOPROTEIN RECEPTOR-RELATED PROTEIN 11"/>
    <property type="match status" value="1"/>
</dbReference>
<evidence type="ECO:0000313" key="6">
    <source>
        <dbReference type="WBParaSite" id="Minc3s05365g38108"/>
    </source>
</evidence>
<dbReference type="Proteomes" id="UP000887563">
    <property type="component" value="Unplaced"/>
</dbReference>
<protein>
    <submittedName>
        <fullName evidence="6">Uncharacterized protein</fullName>
    </submittedName>
</protein>
<evidence type="ECO:0000256" key="3">
    <source>
        <dbReference type="SAM" id="MobiDB-lite"/>
    </source>
</evidence>
<keyword evidence="5" id="KW-1185">Reference proteome</keyword>
<dbReference type="PANTHER" id="PTHR46876:SF1">
    <property type="entry name" value="LOW-DENSITY LIPOPROTEIN RECEPTOR-RELATED PROTEIN 11"/>
    <property type="match status" value="1"/>
</dbReference>
<keyword evidence="1 2" id="KW-1015">Disulfide bond</keyword>
<keyword evidence="4" id="KW-0812">Transmembrane</keyword>
<dbReference type="SMART" id="SM00192">
    <property type="entry name" value="LDLa"/>
    <property type="match status" value="1"/>
</dbReference>
<feature type="disulfide bond" evidence="2">
    <location>
        <begin position="35"/>
        <end position="47"/>
    </location>
</feature>
<keyword evidence="4" id="KW-0472">Membrane</keyword>
<evidence type="ECO:0000256" key="4">
    <source>
        <dbReference type="SAM" id="Phobius"/>
    </source>
</evidence>